<dbReference type="Pfam" id="PF14398">
    <property type="entry name" value="ATPgrasp_YheCD"/>
    <property type="match status" value="1"/>
</dbReference>
<comment type="caution">
    <text evidence="1">The sequence shown here is derived from an EMBL/GenBank/DDBJ whole genome shotgun (WGS) entry which is preliminary data.</text>
</comment>
<evidence type="ECO:0000313" key="1">
    <source>
        <dbReference type="EMBL" id="RUT47067.1"/>
    </source>
</evidence>
<keyword evidence="2" id="KW-1185">Reference proteome</keyword>
<dbReference type="RefSeq" id="WP_127191466.1">
    <property type="nucleotide sequence ID" value="NZ_RZNY01000005.1"/>
</dbReference>
<name>A0A3S1BQ81_9BACL</name>
<gene>
    <name evidence="1" type="ORF">EJP82_07700</name>
</gene>
<dbReference type="Gene3D" id="3.30.470.20">
    <property type="entry name" value="ATP-grasp fold, B domain"/>
    <property type="match status" value="1"/>
</dbReference>
<dbReference type="InterPro" id="IPR026838">
    <property type="entry name" value="YheC/D"/>
</dbReference>
<accession>A0A3S1BQ81</accession>
<sequence length="261" mass="30418">MTIQRIASKWEKTRILKQREHIRQYIPETRKYSLEHLRVMLHLHGVVYLKPDRGTYGNGVMSIENWNDELIEDSPQQYKLRHGIQSEVFPTIEELHEVLTERIGNREYLIQKGITMLTYRRRKFDLRALVQKSPQGNWEATGFIARIAALNKIITNHHSGGAITPIEEVLGPYLLPKQFASLYKEMKTVGVQVANQLNSKLPRLKEIGLDIAIDEQFNIWILEVNTLPALFPFKTLEDKSIYKRIHRYAIAYGRLKSSAKQ</sequence>
<protein>
    <submittedName>
        <fullName evidence="1">YheC/YheD family protein</fullName>
    </submittedName>
</protein>
<organism evidence="1 2">
    <name type="scientific">Paenibacillus anaericanus</name>
    <dbReference type="NCBI Taxonomy" id="170367"/>
    <lineage>
        <taxon>Bacteria</taxon>
        <taxon>Bacillati</taxon>
        <taxon>Bacillota</taxon>
        <taxon>Bacilli</taxon>
        <taxon>Bacillales</taxon>
        <taxon>Paenibacillaceae</taxon>
        <taxon>Paenibacillus</taxon>
    </lineage>
</organism>
<dbReference type="SUPFAM" id="SSF56059">
    <property type="entry name" value="Glutathione synthetase ATP-binding domain-like"/>
    <property type="match status" value="1"/>
</dbReference>
<evidence type="ECO:0000313" key="2">
    <source>
        <dbReference type="Proteomes" id="UP000279446"/>
    </source>
</evidence>
<dbReference type="Proteomes" id="UP000279446">
    <property type="component" value="Unassembled WGS sequence"/>
</dbReference>
<dbReference type="EMBL" id="RZNY01000005">
    <property type="protein sequence ID" value="RUT47067.1"/>
    <property type="molecule type" value="Genomic_DNA"/>
</dbReference>
<proteinExistence type="predicted"/>
<dbReference type="OrthoDB" id="7869153at2"/>
<dbReference type="AlphaFoldDB" id="A0A3S1BQ81"/>
<reference evidence="1 2" key="1">
    <citation type="submission" date="2018-12" db="EMBL/GenBank/DDBJ databases">
        <authorList>
            <person name="Sun L."/>
            <person name="Chen Z."/>
        </authorList>
    </citation>
    <scope>NUCLEOTIDE SEQUENCE [LARGE SCALE GENOMIC DNA]</scope>
    <source>
        <strain evidence="1 2">DSM 15890</strain>
    </source>
</reference>